<name>A0A0F7VKP8_STRLW</name>
<evidence type="ECO:0008006" key="3">
    <source>
        <dbReference type="Google" id="ProtNLM"/>
    </source>
</evidence>
<evidence type="ECO:0000313" key="1">
    <source>
        <dbReference type="EMBL" id="CQR59479.1"/>
    </source>
</evidence>
<dbReference type="RefSeq" id="WP_029386306.1">
    <property type="nucleotide sequence ID" value="NZ_AZSD01000392.1"/>
</dbReference>
<protein>
    <recommendedName>
        <fullName evidence="3">RNA polymerase sigma factor 70 region 4 type 2 domain-containing protein</fullName>
    </recommendedName>
</protein>
<evidence type="ECO:0000313" key="2">
    <source>
        <dbReference type="Proteomes" id="UP000035016"/>
    </source>
</evidence>
<gene>
    <name evidence="1" type="primary">sle_00170</name>
</gene>
<accession>A0A0F7VKP8</accession>
<dbReference type="AlphaFoldDB" id="A0A0F7VKP8"/>
<sequence>MTLLILPLAALALSMIGPLLTTDVAVLVHLSEPEAAVLSTNFEDILREQPPLTLAAIGMVIERFTDTDIADGLRLTQEAVRMRKSRFRKALYDAARKRRIRIPEQLHTKAGARRRAQRGAA</sequence>
<organism evidence="1 2">
    <name type="scientific">Streptomyces leeuwenhoekii</name>
    <dbReference type="NCBI Taxonomy" id="1437453"/>
    <lineage>
        <taxon>Bacteria</taxon>
        <taxon>Bacillati</taxon>
        <taxon>Actinomycetota</taxon>
        <taxon>Actinomycetes</taxon>
        <taxon>Kitasatosporales</taxon>
        <taxon>Streptomycetaceae</taxon>
        <taxon>Streptomyces</taxon>
    </lineage>
</organism>
<reference evidence="1 2" key="1">
    <citation type="submission" date="2015-02" db="EMBL/GenBank/DDBJ databases">
        <authorList>
            <person name="Gomez-Escribano P.J."/>
        </authorList>
    </citation>
    <scope>NUCLEOTIDE SEQUENCE [LARGE SCALE GENOMIC DNA]</scope>
    <source>
        <strain evidence="2">C34 (DSM 42122 / NRRL B-24963)</strain>
    </source>
</reference>
<proteinExistence type="predicted"/>
<dbReference type="EMBL" id="LN831790">
    <property type="protein sequence ID" value="CQR59479.1"/>
    <property type="molecule type" value="Genomic_DNA"/>
</dbReference>
<dbReference type="KEGG" id="sle:sle_00170"/>
<dbReference type="Proteomes" id="UP000035016">
    <property type="component" value="Chromosome Chromosome"/>
</dbReference>